<keyword evidence="2" id="KW-1185">Reference proteome</keyword>
<evidence type="ECO:0000313" key="1">
    <source>
        <dbReference type="EMBL" id="KAG2501378.1"/>
    </source>
</evidence>
<dbReference type="Gene3D" id="1.25.40.20">
    <property type="entry name" value="Ankyrin repeat-containing domain"/>
    <property type="match status" value="1"/>
</dbReference>
<protein>
    <submittedName>
        <fullName evidence="1">Uncharacterized protein</fullName>
    </submittedName>
</protein>
<organism evidence="1 2">
    <name type="scientific">Edaphochlamys debaryana</name>
    <dbReference type="NCBI Taxonomy" id="47281"/>
    <lineage>
        <taxon>Eukaryota</taxon>
        <taxon>Viridiplantae</taxon>
        <taxon>Chlorophyta</taxon>
        <taxon>core chlorophytes</taxon>
        <taxon>Chlorophyceae</taxon>
        <taxon>CS clade</taxon>
        <taxon>Chlamydomonadales</taxon>
        <taxon>Chlamydomonadales incertae sedis</taxon>
        <taxon>Edaphochlamys</taxon>
    </lineage>
</organism>
<comment type="caution">
    <text evidence="1">The sequence shown here is derived from an EMBL/GenBank/DDBJ whole genome shotgun (WGS) entry which is preliminary data.</text>
</comment>
<dbReference type="InterPro" id="IPR002110">
    <property type="entry name" value="Ankyrin_rpt"/>
</dbReference>
<dbReference type="OrthoDB" id="187035at2759"/>
<dbReference type="AlphaFoldDB" id="A0A835YET9"/>
<evidence type="ECO:0000313" key="2">
    <source>
        <dbReference type="Proteomes" id="UP000612055"/>
    </source>
</evidence>
<accession>A0A835YET9</accession>
<dbReference type="Proteomes" id="UP000612055">
    <property type="component" value="Unassembled WGS sequence"/>
</dbReference>
<name>A0A835YET9_9CHLO</name>
<dbReference type="Pfam" id="PF00023">
    <property type="entry name" value="Ank"/>
    <property type="match status" value="1"/>
</dbReference>
<dbReference type="InterPro" id="IPR036770">
    <property type="entry name" value="Ankyrin_rpt-contain_sf"/>
</dbReference>
<proteinExistence type="predicted"/>
<dbReference type="InterPro" id="IPR052050">
    <property type="entry name" value="SecEffector_AnkRepeat"/>
</dbReference>
<gene>
    <name evidence="1" type="ORF">HYH03_001166</name>
</gene>
<dbReference type="EMBL" id="JAEHOE010000002">
    <property type="protein sequence ID" value="KAG2501378.1"/>
    <property type="molecule type" value="Genomic_DNA"/>
</dbReference>
<reference evidence="1" key="1">
    <citation type="journal article" date="2020" name="bioRxiv">
        <title>Comparative genomics of Chlamydomonas.</title>
        <authorList>
            <person name="Craig R.J."/>
            <person name="Hasan A.R."/>
            <person name="Ness R.W."/>
            <person name="Keightley P.D."/>
        </authorList>
    </citation>
    <scope>NUCLEOTIDE SEQUENCE</scope>
    <source>
        <strain evidence="1">CCAP 11/70</strain>
    </source>
</reference>
<dbReference type="PANTHER" id="PTHR46586:SF3">
    <property type="entry name" value="ANKYRIN REPEAT-CONTAINING PROTEIN"/>
    <property type="match status" value="1"/>
</dbReference>
<dbReference type="PANTHER" id="PTHR46586">
    <property type="entry name" value="ANKYRIN REPEAT-CONTAINING PROTEIN"/>
    <property type="match status" value="1"/>
</dbReference>
<dbReference type="SUPFAM" id="SSF48403">
    <property type="entry name" value="Ankyrin repeat"/>
    <property type="match status" value="1"/>
</dbReference>
<sequence length="583" mass="61425">MAPSHSPVADVWRSPGLLGRIALFLGPSHTAWALVRVNRAAAAAFYSDGKRLPRTISLRNAFQSGLLAIPKLRLQARAMCRSLTRQQRLEALCLAAASDCSREGLEGAVVVAGLLPPPLAVGWSEEQEAQAASGDLVAVRNVLYGWQLEGQALPWRPWWSALISAQTQRVLARQTGDAWSFIGQAYLSVRAEFYCGAHAGLAVARLTRMHPAALNPTALLMAADAGHVEAVRFLLSRGVRPDRPLAASVAARRGHVGVLQALHEAGCDLGDPADHVNAAMGSWHVFEWLLETFGAAALRVCGFAFILAASAGSVAVLKALPPLLDAAALWWRVSSNLWVRAAASGSEEAVELLAEKDAPAELYCGAIRDAASQGDLHMVQCLCKLGSPLGAQGAEALAQAASRVPASASALPWLEEPLGPPKWQAAATLARAEARAEVALCCVESALSTICMALAAGLWLVDLVVQLCSVAVHPYIVPVLECARGYELLAFLLLLAIWALVWVAPPRHRYEPNLAQHVGAFSVVVLAIIACKVGPAPEEVGAGGHVMGTEGLGGVLLRGGIAVCIWARQCVPVIPLGRGAAFA</sequence>